<evidence type="ECO:0000256" key="8">
    <source>
        <dbReference type="ARBA" id="ARBA00023211"/>
    </source>
</evidence>
<dbReference type="AlphaFoldDB" id="A0A956NEV1"/>
<dbReference type="CDD" id="cd00429">
    <property type="entry name" value="RPE"/>
    <property type="match status" value="1"/>
</dbReference>
<sequence length="234" mass="24788">MSNGRDALRKLGSTGRALPSILSADFANLGGAVEPFLRAGCEILHVDVMDAHFVPNLTLGPPIVKSLRRHVPGVFLDTHLMVTSPLEYLERFARAGSDLCTVHVELGLSPETARAEADRVGVALGAAIKPGTPLEDAVRRWAPFVDLILIMSVEPGFGGQSFMPESLDRLHRTGEICRELGVSPILEVDGGIDAGTGPQVVAAGARWLVAGSAIFGAPDPLDAYHTIDRAAREA</sequence>
<dbReference type="PANTHER" id="PTHR11749">
    <property type="entry name" value="RIBULOSE-5-PHOSPHATE-3-EPIMERASE"/>
    <property type="match status" value="1"/>
</dbReference>
<dbReference type="InterPro" id="IPR013785">
    <property type="entry name" value="Aldolase_TIM"/>
</dbReference>
<dbReference type="InterPro" id="IPR011060">
    <property type="entry name" value="RibuloseP-bd_barrel"/>
</dbReference>
<evidence type="ECO:0000256" key="1">
    <source>
        <dbReference type="ARBA" id="ARBA00001936"/>
    </source>
</evidence>
<dbReference type="GO" id="GO:0006091">
    <property type="term" value="P:generation of precursor metabolites and energy"/>
    <property type="evidence" value="ECO:0007669"/>
    <property type="project" value="UniProtKB-ARBA"/>
</dbReference>
<dbReference type="Pfam" id="PF00834">
    <property type="entry name" value="Ribul_P_3_epim"/>
    <property type="match status" value="1"/>
</dbReference>
<dbReference type="GO" id="GO:0016857">
    <property type="term" value="F:racemase and epimerase activity, acting on carbohydrates and derivatives"/>
    <property type="evidence" value="ECO:0007669"/>
    <property type="project" value="InterPro"/>
</dbReference>
<evidence type="ECO:0000256" key="3">
    <source>
        <dbReference type="ARBA" id="ARBA00001954"/>
    </source>
</evidence>
<accession>A0A956NEV1</accession>
<evidence type="ECO:0000313" key="11">
    <source>
        <dbReference type="EMBL" id="MCA9756135.1"/>
    </source>
</evidence>
<dbReference type="NCBIfam" id="NF004076">
    <property type="entry name" value="PRK05581.1-4"/>
    <property type="match status" value="1"/>
</dbReference>
<proteinExistence type="predicted"/>
<dbReference type="Gene3D" id="3.20.20.70">
    <property type="entry name" value="Aldolase class I"/>
    <property type="match status" value="1"/>
</dbReference>
<comment type="subunit">
    <text evidence="4">Homodimer.</text>
</comment>
<dbReference type="GO" id="GO:0006163">
    <property type="term" value="P:purine nucleotide metabolic process"/>
    <property type="evidence" value="ECO:0007669"/>
    <property type="project" value="UniProtKB-ARBA"/>
</dbReference>
<evidence type="ECO:0000256" key="5">
    <source>
        <dbReference type="ARBA" id="ARBA00022723"/>
    </source>
</evidence>
<evidence type="ECO:0000313" key="12">
    <source>
        <dbReference type="Proteomes" id="UP000739538"/>
    </source>
</evidence>
<keyword evidence="7" id="KW-0408">Iron</keyword>
<dbReference type="Proteomes" id="UP000739538">
    <property type="component" value="Unassembled WGS sequence"/>
</dbReference>
<protein>
    <submittedName>
        <fullName evidence="11">Ribulose-phosphate 3-epimerase</fullName>
    </submittedName>
</protein>
<reference evidence="11" key="2">
    <citation type="journal article" date="2021" name="Microbiome">
        <title>Successional dynamics and alternative stable states in a saline activated sludge microbial community over 9 years.</title>
        <authorList>
            <person name="Wang Y."/>
            <person name="Ye J."/>
            <person name="Ju F."/>
            <person name="Liu L."/>
            <person name="Boyd J.A."/>
            <person name="Deng Y."/>
            <person name="Parks D.H."/>
            <person name="Jiang X."/>
            <person name="Yin X."/>
            <person name="Woodcroft B.J."/>
            <person name="Tyson G.W."/>
            <person name="Hugenholtz P."/>
            <person name="Polz M.F."/>
            <person name="Zhang T."/>
        </authorList>
    </citation>
    <scope>NUCLEOTIDE SEQUENCE</scope>
    <source>
        <strain evidence="11">HKST-UBA02</strain>
    </source>
</reference>
<keyword evidence="6" id="KW-0862">Zinc</keyword>
<evidence type="ECO:0000256" key="9">
    <source>
        <dbReference type="ARBA" id="ARBA00023235"/>
    </source>
</evidence>
<dbReference type="GO" id="GO:0005975">
    <property type="term" value="P:carbohydrate metabolic process"/>
    <property type="evidence" value="ECO:0007669"/>
    <property type="project" value="InterPro"/>
</dbReference>
<dbReference type="PROSITE" id="PS01086">
    <property type="entry name" value="RIBUL_P_3_EPIMER_2"/>
    <property type="match status" value="1"/>
</dbReference>
<keyword evidence="9" id="KW-0413">Isomerase</keyword>
<name>A0A956NEV1_UNCEI</name>
<dbReference type="GO" id="GO:1901135">
    <property type="term" value="P:carbohydrate derivative metabolic process"/>
    <property type="evidence" value="ECO:0007669"/>
    <property type="project" value="UniProtKB-ARBA"/>
</dbReference>
<keyword evidence="8" id="KW-0464">Manganese</keyword>
<dbReference type="EMBL" id="JAGQHS010000043">
    <property type="protein sequence ID" value="MCA9756135.1"/>
    <property type="molecule type" value="Genomic_DNA"/>
</dbReference>
<keyword evidence="10" id="KW-0119">Carbohydrate metabolism</keyword>
<evidence type="ECO:0000256" key="7">
    <source>
        <dbReference type="ARBA" id="ARBA00023004"/>
    </source>
</evidence>
<comment type="caution">
    <text evidence="11">The sequence shown here is derived from an EMBL/GenBank/DDBJ whole genome shotgun (WGS) entry which is preliminary data.</text>
</comment>
<comment type="cofactor">
    <cofactor evidence="3">
        <name>Fe(2+)</name>
        <dbReference type="ChEBI" id="CHEBI:29033"/>
    </cofactor>
</comment>
<dbReference type="InterPro" id="IPR000056">
    <property type="entry name" value="Ribul_P_3_epim-like"/>
</dbReference>
<dbReference type="SUPFAM" id="SSF51366">
    <property type="entry name" value="Ribulose-phoshate binding barrel"/>
    <property type="match status" value="1"/>
</dbReference>
<reference evidence="11" key="1">
    <citation type="submission" date="2020-04" db="EMBL/GenBank/DDBJ databases">
        <authorList>
            <person name="Zhang T."/>
        </authorList>
    </citation>
    <scope>NUCLEOTIDE SEQUENCE</scope>
    <source>
        <strain evidence="11">HKST-UBA02</strain>
    </source>
</reference>
<evidence type="ECO:0000256" key="6">
    <source>
        <dbReference type="ARBA" id="ARBA00022833"/>
    </source>
</evidence>
<organism evidence="11 12">
    <name type="scientific">Eiseniibacteriota bacterium</name>
    <dbReference type="NCBI Taxonomy" id="2212470"/>
    <lineage>
        <taxon>Bacteria</taxon>
        <taxon>Candidatus Eiseniibacteriota</taxon>
    </lineage>
</organism>
<comment type="cofactor">
    <cofactor evidence="1">
        <name>Mn(2+)</name>
        <dbReference type="ChEBI" id="CHEBI:29035"/>
    </cofactor>
</comment>
<evidence type="ECO:0000256" key="2">
    <source>
        <dbReference type="ARBA" id="ARBA00001947"/>
    </source>
</evidence>
<gene>
    <name evidence="11" type="ORF">KDA27_10055</name>
</gene>
<dbReference type="FunFam" id="3.20.20.70:FF:000191">
    <property type="entry name" value="ribulose-phosphate 3-epimerase isoform X2"/>
    <property type="match status" value="1"/>
</dbReference>
<keyword evidence="5" id="KW-0479">Metal-binding</keyword>
<comment type="cofactor">
    <cofactor evidence="2">
        <name>Zn(2+)</name>
        <dbReference type="ChEBI" id="CHEBI:29105"/>
    </cofactor>
</comment>
<dbReference type="GO" id="GO:0046496">
    <property type="term" value="P:nicotinamide nucleotide metabolic process"/>
    <property type="evidence" value="ECO:0007669"/>
    <property type="project" value="UniProtKB-ARBA"/>
</dbReference>
<dbReference type="GO" id="GO:0046872">
    <property type="term" value="F:metal ion binding"/>
    <property type="evidence" value="ECO:0007669"/>
    <property type="project" value="UniProtKB-KW"/>
</dbReference>
<evidence type="ECO:0000256" key="10">
    <source>
        <dbReference type="ARBA" id="ARBA00023277"/>
    </source>
</evidence>
<dbReference type="PROSITE" id="PS01085">
    <property type="entry name" value="RIBUL_P_3_EPIMER_1"/>
    <property type="match status" value="1"/>
</dbReference>
<evidence type="ECO:0000256" key="4">
    <source>
        <dbReference type="ARBA" id="ARBA00011738"/>
    </source>
</evidence>